<accession>C2CI57</accession>
<sequence length="48" mass="5891">MKKQIKLKFIDYFNKKNLDKFICLEGNKFYENLEILTLSIEFLDMKQN</sequence>
<organism evidence="1 2">
    <name type="scientific">Anaerococcus tetradius ATCC 35098</name>
    <dbReference type="NCBI Taxonomy" id="525255"/>
    <lineage>
        <taxon>Bacteria</taxon>
        <taxon>Bacillati</taxon>
        <taxon>Bacillota</taxon>
        <taxon>Tissierellia</taxon>
        <taxon>Tissierellales</taxon>
        <taxon>Peptoniphilaceae</taxon>
        <taxon>Anaerococcus</taxon>
    </lineage>
</organism>
<dbReference type="HOGENOM" id="CLU_3148847_0_0_9"/>
<reference evidence="1 2" key="1">
    <citation type="submission" date="2009-01" db="EMBL/GenBank/DDBJ databases">
        <authorList>
            <person name="Qin X."/>
            <person name="Bachman B."/>
            <person name="Battles P."/>
            <person name="Bell A."/>
            <person name="Bess C."/>
            <person name="Bickham C."/>
            <person name="Chaboub L."/>
            <person name="Chen D."/>
            <person name="Coyle M."/>
            <person name="Deiros D.R."/>
            <person name="Dinh H."/>
            <person name="Forbes L."/>
            <person name="Fowler G."/>
            <person name="Francisco L."/>
            <person name="Fu Q."/>
            <person name="Gubbala S."/>
            <person name="Hale W."/>
            <person name="Han Y."/>
            <person name="Hemphill L."/>
            <person name="Highlander S.K."/>
            <person name="Hirani K."/>
            <person name="Hogues M."/>
            <person name="Jackson L."/>
            <person name="Jakkamsetti A."/>
            <person name="Javaid M."/>
            <person name="Jiang H."/>
            <person name="Korchina V."/>
            <person name="Kovar C."/>
            <person name="Lara F."/>
            <person name="Lee S."/>
            <person name="Mata R."/>
            <person name="Mathew T."/>
            <person name="Moen C."/>
            <person name="Morales K."/>
            <person name="Munidasa M."/>
            <person name="Nazareth L."/>
            <person name="Ngo R."/>
            <person name="Nguyen L."/>
            <person name="Okwuonu G."/>
            <person name="Ongeri F."/>
            <person name="Patil S."/>
            <person name="Petrosino J."/>
            <person name="Pham C."/>
            <person name="Pham P."/>
            <person name="Pu L.-L."/>
            <person name="Puazo M."/>
            <person name="Raj R."/>
            <person name="Reid J."/>
            <person name="Rouhana J."/>
            <person name="Saada N."/>
            <person name="Shang Y."/>
            <person name="Simmons D."/>
            <person name="Thornton R."/>
            <person name="Warren J."/>
            <person name="Weissenberger G."/>
            <person name="Zhang J."/>
            <person name="Zhang L."/>
            <person name="Zhou C."/>
            <person name="Zhu D."/>
            <person name="Muzny D."/>
            <person name="Worley K."/>
            <person name="Gibbs R."/>
        </authorList>
    </citation>
    <scope>NUCLEOTIDE SEQUENCE [LARGE SCALE GENOMIC DNA]</scope>
    <source>
        <strain evidence="1 2">ATCC 35098</strain>
    </source>
</reference>
<evidence type="ECO:0000313" key="1">
    <source>
        <dbReference type="EMBL" id="EEI82712.1"/>
    </source>
</evidence>
<name>C2CI57_9FIRM</name>
<dbReference type="AlphaFoldDB" id="C2CI57"/>
<evidence type="ECO:0000313" key="2">
    <source>
        <dbReference type="Proteomes" id="UP000003744"/>
    </source>
</evidence>
<proteinExistence type="predicted"/>
<gene>
    <name evidence="1" type="ORF">HMPREF0077_1167</name>
</gene>
<comment type="caution">
    <text evidence="1">The sequence shown here is derived from an EMBL/GenBank/DDBJ whole genome shotgun (WGS) entry which is preliminary data.</text>
</comment>
<protein>
    <submittedName>
        <fullName evidence="1">Uncharacterized protein</fullName>
    </submittedName>
</protein>
<dbReference type="EMBL" id="ACGC01000054">
    <property type="protein sequence ID" value="EEI82712.1"/>
    <property type="molecule type" value="Genomic_DNA"/>
</dbReference>
<dbReference type="Proteomes" id="UP000003744">
    <property type="component" value="Unassembled WGS sequence"/>
</dbReference>